<dbReference type="AlphaFoldDB" id="A0A238K9G9"/>
<organism evidence="1 2">
    <name type="scientific">Pelagimonas varians</name>
    <dbReference type="NCBI Taxonomy" id="696760"/>
    <lineage>
        <taxon>Bacteria</taxon>
        <taxon>Pseudomonadati</taxon>
        <taxon>Pseudomonadota</taxon>
        <taxon>Alphaproteobacteria</taxon>
        <taxon>Rhodobacterales</taxon>
        <taxon>Roseobacteraceae</taxon>
        <taxon>Pelagimonas</taxon>
    </lineage>
</organism>
<name>A0A238K9G9_9RHOB</name>
<protein>
    <submittedName>
        <fullName evidence="1">Uncharacterized protein</fullName>
    </submittedName>
</protein>
<evidence type="ECO:0000313" key="1">
    <source>
        <dbReference type="EMBL" id="SMX38616.1"/>
    </source>
</evidence>
<dbReference type="RefSeq" id="WP_097803969.1">
    <property type="nucleotide sequence ID" value="NZ_FXYH01000004.1"/>
</dbReference>
<dbReference type="Proteomes" id="UP000220836">
    <property type="component" value="Unassembled WGS sequence"/>
</dbReference>
<reference evidence="1 2" key="1">
    <citation type="submission" date="2017-05" db="EMBL/GenBank/DDBJ databases">
        <authorList>
            <person name="Song R."/>
            <person name="Chenine A.L."/>
            <person name="Ruprecht R.M."/>
        </authorList>
    </citation>
    <scope>NUCLEOTIDE SEQUENCE [LARGE SCALE GENOMIC DNA]</scope>
    <source>
        <strain evidence="1 2">CECT 8663</strain>
    </source>
</reference>
<gene>
    <name evidence="1" type="ORF">PEV8663_01455</name>
</gene>
<dbReference type="OrthoDB" id="7871081at2"/>
<evidence type="ECO:0000313" key="2">
    <source>
        <dbReference type="Proteomes" id="UP000220836"/>
    </source>
</evidence>
<keyword evidence="2" id="KW-1185">Reference proteome</keyword>
<sequence>MTRNLFHRDFTLPRAGVLVLLIVMALAAGQIPAPENTMAQGAESGVRLIPAVIQLFGADCVSEDIGVQL</sequence>
<dbReference type="EMBL" id="FXYH01000004">
    <property type="protein sequence ID" value="SMX38616.1"/>
    <property type="molecule type" value="Genomic_DNA"/>
</dbReference>
<accession>A0A238K9G9</accession>
<proteinExistence type="predicted"/>